<evidence type="ECO:0000313" key="2">
    <source>
        <dbReference type="EMBL" id="JAD16151.1"/>
    </source>
</evidence>
<accession>A0A0A8XQU4</accession>
<reference evidence="2" key="1">
    <citation type="submission" date="2014-09" db="EMBL/GenBank/DDBJ databases">
        <authorList>
            <person name="Magalhaes I.L.F."/>
            <person name="Oliveira U."/>
            <person name="Santos F.R."/>
            <person name="Vidigal T.H.D.A."/>
            <person name="Brescovit A.D."/>
            <person name="Santos A.J."/>
        </authorList>
    </citation>
    <scope>NUCLEOTIDE SEQUENCE</scope>
    <source>
        <tissue evidence="2">Shoot tissue taken approximately 20 cm above the soil surface</tissue>
    </source>
</reference>
<organism evidence="2">
    <name type="scientific">Arundo donax</name>
    <name type="common">Giant reed</name>
    <name type="synonym">Donax arundinaceus</name>
    <dbReference type="NCBI Taxonomy" id="35708"/>
    <lineage>
        <taxon>Eukaryota</taxon>
        <taxon>Viridiplantae</taxon>
        <taxon>Streptophyta</taxon>
        <taxon>Embryophyta</taxon>
        <taxon>Tracheophyta</taxon>
        <taxon>Spermatophyta</taxon>
        <taxon>Magnoliopsida</taxon>
        <taxon>Liliopsida</taxon>
        <taxon>Poales</taxon>
        <taxon>Poaceae</taxon>
        <taxon>PACMAD clade</taxon>
        <taxon>Arundinoideae</taxon>
        <taxon>Arundineae</taxon>
        <taxon>Arundo</taxon>
    </lineage>
</organism>
<feature type="compositionally biased region" description="Polar residues" evidence="1">
    <location>
        <begin position="24"/>
        <end position="34"/>
    </location>
</feature>
<protein>
    <submittedName>
        <fullName evidence="2">Uncharacterized protein</fullName>
    </submittedName>
</protein>
<proteinExistence type="predicted"/>
<feature type="region of interest" description="Disordered" evidence="1">
    <location>
        <begin position="16"/>
        <end position="117"/>
    </location>
</feature>
<feature type="compositionally biased region" description="Polar residues" evidence="1">
    <location>
        <begin position="99"/>
        <end position="110"/>
    </location>
</feature>
<sequence>MFHQAFFFPSIHLPNSHHALTQLPGRQSSPQHNAPHTHFVEQPPGHDPHSYRAMQQQQCVQSIPPRPSPRTRQAWIPSRGARRTEKDLILQDAVEASRSMRSTNASTASTGGDACLA</sequence>
<name>A0A0A8XQU4_ARUDO</name>
<evidence type="ECO:0000256" key="1">
    <source>
        <dbReference type="SAM" id="MobiDB-lite"/>
    </source>
</evidence>
<reference evidence="2" key="2">
    <citation type="journal article" date="2015" name="Data Brief">
        <title>Shoot transcriptome of the giant reed, Arundo donax.</title>
        <authorList>
            <person name="Barrero R.A."/>
            <person name="Guerrero F.D."/>
            <person name="Moolhuijzen P."/>
            <person name="Goolsby J.A."/>
            <person name="Tidwell J."/>
            <person name="Bellgard S.E."/>
            <person name="Bellgard M.I."/>
        </authorList>
    </citation>
    <scope>NUCLEOTIDE SEQUENCE</scope>
    <source>
        <tissue evidence="2">Shoot tissue taken approximately 20 cm above the soil surface</tissue>
    </source>
</reference>
<dbReference type="AlphaFoldDB" id="A0A0A8XQU4"/>
<dbReference type="EMBL" id="GBRH01281744">
    <property type="protein sequence ID" value="JAD16151.1"/>
    <property type="molecule type" value="Transcribed_RNA"/>
</dbReference>